<keyword evidence="6 10" id="KW-1133">Transmembrane helix</keyword>
<feature type="transmembrane region" description="Helical" evidence="10">
    <location>
        <begin position="363"/>
        <end position="384"/>
    </location>
</feature>
<feature type="active site" description="Nucleophile" evidence="9">
    <location>
        <position position="777"/>
    </location>
</feature>
<dbReference type="GO" id="GO:0004553">
    <property type="term" value="F:hydrolase activity, hydrolyzing O-glycosyl compounds"/>
    <property type="evidence" value="ECO:0007669"/>
    <property type="project" value="InterPro"/>
</dbReference>
<dbReference type="InterPro" id="IPR050321">
    <property type="entry name" value="Glycosyltr_2/OpgH_subfam"/>
</dbReference>
<evidence type="ECO:0000256" key="6">
    <source>
        <dbReference type="ARBA" id="ARBA00022989"/>
    </source>
</evidence>
<dbReference type="GO" id="GO:0016758">
    <property type="term" value="F:hexosyltransferase activity"/>
    <property type="evidence" value="ECO:0007669"/>
    <property type="project" value="TreeGrafter"/>
</dbReference>
<dbReference type="GO" id="GO:0005886">
    <property type="term" value="C:plasma membrane"/>
    <property type="evidence" value="ECO:0007669"/>
    <property type="project" value="TreeGrafter"/>
</dbReference>
<dbReference type="PROSITE" id="PS51764">
    <property type="entry name" value="GH26"/>
    <property type="match status" value="1"/>
</dbReference>
<dbReference type="OrthoDB" id="9802773at2"/>
<protein>
    <submittedName>
        <fullName evidence="12">Glycosyltransferase</fullName>
    </submittedName>
</protein>
<dbReference type="Pfam" id="PF13632">
    <property type="entry name" value="Glyco_trans_2_3"/>
    <property type="match status" value="1"/>
</dbReference>
<dbReference type="EMBL" id="RJJR01000004">
    <property type="protein sequence ID" value="RNI38007.1"/>
    <property type="molecule type" value="Genomic_DNA"/>
</dbReference>
<keyword evidence="8 9" id="KW-0326">Glycosidase</keyword>
<feature type="transmembrane region" description="Helical" evidence="10">
    <location>
        <begin position="44"/>
        <end position="61"/>
    </location>
</feature>
<feature type="transmembrane region" description="Helical" evidence="10">
    <location>
        <begin position="467"/>
        <end position="488"/>
    </location>
</feature>
<feature type="transmembrane region" description="Helical" evidence="10">
    <location>
        <begin position="21"/>
        <end position="38"/>
    </location>
</feature>
<feature type="transmembrane region" description="Helical" evidence="10">
    <location>
        <begin position="333"/>
        <end position="356"/>
    </location>
</feature>
<name>A0A3M9NKZ2_9BACT</name>
<comment type="similarity">
    <text evidence="9">Belongs to the glycosyl hydrolase 26 family.</text>
</comment>
<dbReference type="Gene3D" id="3.20.20.80">
    <property type="entry name" value="Glycosidases"/>
    <property type="match status" value="2"/>
</dbReference>
<comment type="subcellular location">
    <subcellularLocation>
        <location evidence="1">Membrane</location>
        <topology evidence="1">Multi-pass membrane protein</topology>
    </subcellularLocation>
</comment>
<keyword evidence="5 9" id="KW-0378">Hydrolase</keyword>
<dbReference type="RefSeq" id="WP_123119995.1">
    <property type="nucleotide sequence ID" value="NZ_RJJR01000004.1"/>
</dbReference>
<dbReference type="AlphaFoldDB" id="A0A3M9NKZ2"/>
<dbReference type="SUPFAM" id="SSF53448">
    <property type="entry name" value="Nucleotide-diphospho-sugar transferases"/>
    <property type="match status" value="1"/>
</dbReference>
<feature type="active site" description="Proton donor" evidence="9">
    <location>
        <position position="672"/>
    </location>
</feature>
<keyword evidence="7 10" id="KW-0472">Membrane</keyword>
<dbReference type="PANTHER" id="PTHR43867">
    <property type="entry name" value="CELLULOSE SYNTHASE CATALYTIC SUBUNIT A [UDP-FORMING]"/>
    <property type="match status" value="1"/>
</dbReference>
<feature type="transmembrane region" description="Helical" evidence="10">
    <location>
        <begin position="439"/>
        <end position="461"/>
    </location>
</feature>
<dbReference type="PANTHER" id="PTHR43867:SF2">
    <property type="entry name" value="CELLULOSE SYNTHASE CATALYTIC SUBUNIT A [UDP-FORMING]"/>
    <property type="match status" value="1"/>
</dbReference>
<dbReference type="Gene3D" id="3.90.550.10">
    <property type="entry name" value="Spore Coat Polysaccharide Biosynthesis Protein SpsA, Chain A"/>
    <property type="match status" value="1"/>
</dbReference>
<reference evidence="12 13" key="1">
    <citation type="submission" date="2018-11" db="EMBL/GenBank/DDBJ databases">
        <title>Draft genome sequence of Ferruginibacter sp. BO-59.</title>
        <authorList>
            <person name="Im W.T."/>
        </authorList>
    </citation>
    <scope>NUCLEOTIDE SEQUENCE [LARGE SCALE GENOMIC DNA]</scope>
    <source>
        <strain evidence="12 13">BO-59</strain>
    </source>
</reference>
<keyword evidence="2" id="KW-0328">Glycosyltransferase</keyword>
<gene>
    <name evidence="12" type="ORF">EFY79_07185</name>
</gene>
<evidence type="ECO:0000259" key="11">
    <source>
        <dbReference type="PROSITE" id="PS51764"/>
    </source>
</evidence>
<dbReference type="InterPro" id="IPR022790">
    <property type="entry name" value="GH26_dom"/>
</dbReference>
<evidence type="ECO:0000256" key="4">
    <source>
        <dbReference type="ARBA" id="ARBA00022692"/>
    </source>
</evidence>
<evidence type="ECO:0000313" key="13">
    <source>
        <dbReference type="Proteomes" id="UP000267223"/>
    </source>
</evidence>
<keyword evidence="4 10" id="KW-0812">Transmembrane</keyword>
<evidence type="ECO:0000256" key="5">
    <source>
        <dbReference type="ARBA" id="ARBA00022801"/>
    </source>
</evidence>
<dbReference type="InterPro" id="IPR029044">
    <property type="entry name" value="Nucleotide-diphossugar_trans"/>
</dbReference>
<evidence type="ECO:0000313" key="12">
    <source>
        <dbReference type="EMBL" id="RNI38007.1"/>
    </source>
</evidence>
<feature type="transmembrane region" description="Helical" evidence="10">
    <location>
        <begin position="276"/>
        <end position="295"/>
    </location>
</feature>
<proteinExistence type="inferred from homology"/>
<evidence type="ECO:0000256" key="1">
    <source>
        <dbReference type="ARBA" id="ARBA00004141"/>
    </source>
</evidence>
<dbReference type="CDD" id="cd06421">
    <property type="entry name" value="CESA_CelA_like"/>
    <property type="match status" value="1"/>
</dbReference>
<feature type="domain" description="GH26" evidence="11">
    <location>
        <begin position="539"/>
        <end position="846"/>
    </location>
</feature>
<dbReference type="InterPro" id="IPR001173">
    <property type="entry name" value="Glyco_trans_2-like"/>
</dbReference>
<evidence type="ECO:0000256" key="7">
    <source>
        <dbReference type="ARBA" id="ARBA00023136"/>
    </source>
</evidence>
<dbReference type="InterPro" id="IPR017853">
    <property type="entry name" value="GH"/>
</dbReference>
<evidence type="ECO:0000256" key="2">
    <source>
        <dbReference type="ARBA" id="ARBA00022676"/>
    </source>
</evidence>
<organism evidence="12 13">
    <name type="scientific">Hanamia caeni</name>
    <dbReference type="NCBI Taxonomy" id="2294116"/>
    <lineage>
        <taxon>Bacteria</taxon>
        <taxon>Pseudomonadati</taxon>
        <taxon>Bacteroidota</taxon>
        <taxon>Chitinophagia</taxon>
        <taxon>Chitinophagales</taxon>
        <taxon>Chitinophagaceae</taxon>
        <taxon>Hanamia</taxon>
    </lineage>
</organism>
<sequence length="1216" mass="140500">MDFRINPVQPPSPNEKKALRLMIFGGLISMGLLLHVLFQNKAVSYFPLYILLVITMIYYSLKYLHEWYHYFSISSDRKPARQRDYTVDILTTYCAGEPFDMLEQTLAAIQNITYPHTAWCCDEADDRRVKQLCCRLGVKHVTRIVKKDAKAGNINNALQFATGELCVVLDPDHIPAPCFLDGVVDYFDDPSVGFVQIVQAYYNQEESLVAKGAAQQTYPFYGPMMMSMHKYGTVQAIGANCTFRRSALDSIGGHASGLAEDMHTAMKLHAAGWRSFYVPAILTRGLVPATMSSYYKQQLKWSRGVWELFFITYPKLFSKFSWRQKVHYFTLPFHYLSGLIFFINFLIPVISLFTGYIPLQMDVLTFFLAALPLFSMSLLIRHYAQKWLPDEKERGFHIVGGILQIGAWWVHTVGIIYTLLRKKVPYIPTPKNDNEPLPLLLNVPNILVAAISLAAIIYGLLEDFNPYTIFMAGLASLQIAFMVFNLSISGYINKKSRVGSFVMKLRQYTWLIKKTHGFLRRYSLALSVLVIAFFGFAYWKNQQLPQFLPKPLKGLQVFYRGLYHHETTNNGSEKLNFAIADKSRDIAIVSSEIAWNVDENNRLDTNYLQQVYRRHAIPLIVWNPWQRGTSGLTTDNENIQDILKGKYDELFLSFAKQIAVLNKPVFLRFINENTADKRSLFSYSGCKPGDFKAAWQYVHLKFDEAGANKVIWIWNPPDAAKANDYFPGDNFVDWLGVNILDTNWQTSKNDQNIFDSLYRPYHSLQLFKSGLPVMLTETAGSAANRVEWWNKTWQTLDTAFKEIKSILVNPGDYTMLANLPGANMPINVDEIIWQKTYTHPELQNLPFPVKSIVYDKGYNWFRNRHTLGLKIMEEDLQAIKKIGANTVERIMPGIYDRDFKKAVISNKMNLIVRFSFLVTPQVIDDNKKMKQQKEKILGVIRNNLDKKYIIAWNLGDDVLHDLASQTYKPDYFYYEQKYIAWLEDLCREIRKVDAIRPIVMDLDWDINGRKQFNNYKSHIPQINTYMLSVNVKDSALLKEPLEHGMTWGKVDVQLWPLIPGIQQSGTVPQWQDIETTDYVKLKGLLDLEGRKKQGYRDVLNFWGNKQTSSSPVPEIRILKPAELAAANDKLLYHIVYKDKNSDLWKLINDDKKDIRFEWYLVRQDRYGNTMFMNKVGDQPYIELKIPSNPQYYRLYVEAVSGEEVRMANTTLNTPLE</sequence>
<keyword evidence="3 12" id="KW-0808">Transferase</keyword>
<comment type="caution">
    <text evidence="12">The sequence shown here is derived from an EMBL/GenBank/DDBJ whole genome shotgun (WGS) entry which is preliminary data.</text>
</comment>
<feature type="transmembrane region" description="Helical" evidence="10">
    <location>
        <begin position="522"/>
        <end position="539"/>
    </location>
</feature>
<keyword evidence="13" id="KW-1185">Reference proteome</keyword>
<evidence type="ECO:0000256" key="3">
    <source>
        <dbReference type="ARBA" id="ARBA00022679"/>
    </source>
</evidence>
<evidence type="ECO:0000256" key="10">
    <source>
        <dbReference type="SAM" id="Phobius"/>
    </source>
</evidence>
<dbReference type="SUPFAM" id="SSF51445">
    <property type="entry name" value="(Trans)glycosidases"/>
    <property type="match status" value="2"/>
</dbReference>
<dbReference type="Proteomes" id="UP000267223">
    <property type="component" value="Unassembled WGS sequence"/>
</dbReference>
<evidence type="ECO:0000256" key="8">
    <source>
        <dbReference type="ARBA" id="ARBA00023295"/>
    </source>
</evidence>
<accession>A0A3M9NKZ2</accession>
<evidence type="ECO:0000256" key="9">
    <source>
        <dbReference type="PROSITE-ProRule" id="PRU01100"/>
    </source>
</evidence>
<feature type="transmembrane region" description="Helical" evidence="10">
    <location>
        <begin position="396"/>
        <end position="419"/>
    </location>
</feature>